<evidence type="ECO:0000313" key="4">
    <source>
        <dbReference type="Proteomes" id="UP001480595"/>
    </source>
</evidence>
<dbReference type="PANTHER" id="PTHR21339">
    <property type="entry name" value="RADICAL S-ADENOSYL METHIONINE DOMAIN-CONTAINING PROTEIN 2"/>
    <property type="match status" value="1"/>
</dbReference>
<protein>
    <submittedName>
        <fullName evidence="3">Radical SAM enzyme</fullName>
    </submittedName>
</protein>
<dbReference type="Proteomes" id="UP001480595">
    <property type="component" value="Unassembled WGS sequence"/>
</dbReference>
<reference evidence="3 4" key="1">
    <citation type="submission" date="2023-01" db="EMBL/GenBank/DDBJ databases">
        <title>Analysis of 21 Apiospora genomes using comparative genomics revels a genus with tremendous synthesis potential of carbohydrate active enzymes and secondary metabolites.</title>
        <authorList>
            <person name="Sorensen T."/>
        </authorList>
    </citation>
    <scope>NUCLEOTIDE SEQUENCE [LARGE SCALE GENOMIC DNA]</scope>
    <source>
        <strain evidence="3 4">CBS 135458</strain>
    </source>
</reference>
<comment type="cofactor">
    <cofactor evidence="1">
        <name>[4Fe-4S] cluster</name>
        <dbReference type="ChEBI" id="CHEBI:49883"/>
    </cofactor>
</comment>
<gene>
    <name evidence="3" type="ORF">PG994_014421</name>
</gene>
<dbReference type="RefSeq" id="XP_066708959.1">
    <property type="nucleotide sequence ID" value="XM_066865830.1"/>
</dbReference>
<accession>A0ABR1T4B3</accession>
<evidence type="ECO:0000313" key="3">
    <source>
        <dbReference type="EMBL" id="KAK8041414.1"/>
    </source>
</evidence>
<evidence type="ECO:0000256" key="2">
    <source>
        <dbReference type="ARBA" id="ARBA00022485"/>
    </source>
</evidence>
<proteinExistence type="predicted"/>
<keyword evidence="4" id="KW-1185">Reference proteome</keyword>
<evidence type="ECO:0000256" key="1">
    <source>
        <dbReference type="ARBA" id="ARBA00001966"/>
    </source>
</evidence>
<organism evidence="3 4">
    <name type="scientific">Apiospora phragmitis</name>
    <dbReference type="NCBI Taxonomy" id="2905665"/>
    <lineage>
        <taxon>Eukaryota</taxon>
        <taxon>Fungi</taxon>
        <taxon>Dikarya</taxon>
        <taxon>Ascomycota</taxon>
        <taxon>Pezizomycotina</taxon>
        <taxon>Sordariomycetes</taxon>
        <taxon>Xylariomycetidae</taxon>
        <taxon>Amphisphaeriales</taxon>
        <taxon>Apiosporaceae</taxon>
        <taxon>Apiospora</taxon>
    </lineage>
</organism>
<dbReference type="InterPro" id="IPR051196">
    <property type="entry name" value="RSAD2/Viperin_antiviral"/>
</dbReference>
<dbReference type="EMBL" id="JAQQWL010000015">
    <property type="protein sequence ID" value="KAK8041414.1"/>
    <property type="molecule type" value="Genomic_DNA"/>
</dbReference>
<dbReference type="PANTHER" id="PTHR21339:SF0">
    <property type="entry name" value="S-ADENOSYLMETHIONINE-DEPENDENT NUCLEOTIDE DEHYDRATASE RSAD2"/>
    <property type="match status" value="1"/>
</dbReference>
<keyword evidence="2" id="KW-0411">Iron-sulfur</keyword>
<dbReference type="GeneID" id="92098893"/>
<keyword evidence="2" id="KW-0479">Metal-binding</keyword>
<sequence length="82" mass="8890">MGSSYLLLDEYLCFLDKGAGVEKQSPSLLDVGVQKGLSEVYWGQKASRERGGIFEWTKDALGDGDVEGESGCGTANKNLLDW</sequence>
<comment type="caution">
    <text evidence="3">The sequence shown here is derived from an EMBL/GenBank/DDBJ whole genome shotgun (WGS) entry which is preliminary data.</text>
</comment>
<name>A0ABR1T4B3_9PEZI</name>
<keyword evidence="2" id="KW-0408">Iron</keyword>
<keyword evidence="2" id="KW-0004">4Fe-4S</keyword>